<dbReference type="HAMAP" id="MF_01023">
    <property type="entry name" value="HisC_aminotrans_2"/>
    <property type="match status" value="1"/>
</dbReference>
<dbReference type="InterPro" id="IPR004839">
    <property type="entry name" value="Aminotransferase_I/II_large"/>
</dbReference>
<keyword evidence="11" id="KW-0347">Helicase</keyword>
<evidence type="ECO:0000256" key="1">
    <source>
        <dbReference type="ARBA" id="ARBA00001933"/>
    </source>
</evidence>
<keyword evidence="11" id="KW-0378">Hydrolase</keyword>
<dbReference type="EMBL" id="JAULRT010000062">
    <property type="protein sequence ID" value="MDO3383549.1"/>
    <property type="molecule type" value="Genomic_DNA"/>
</dbReference>
<comment type="caution">
    <text evidence="11">The sequence shown here is derived from an EMBL/GenBank/DDBJ whole genome shotgun (WGS) entry which is preliminary data.</text>
</comment>
<comment type="subunit">
    <text evidence="4 9">Homodimer.</text>
</comment>
<evidence type="ECO:0000313" key="11">
    <source>
        <dbReference type="EMBL" id="MDO3383549.1"/>
    </source>
</evidence>
<dbReference type="PANTHER" id="PTHR43643">
    <property type="entry name" value="HISTIDINOL-PHOSPHATE AMINOTRANSFERASE 2"/>
    <property type="match status" value="1"/>
</dbReference>
<dbReference type="Gene3D" id="3.40.640.10">
    <property type="entry name" value="Type I PLP-dependent aspartate aminotransferase-like (Major domain)"/>
    <property type="match status" value="1"/>
</dbReference>
<evidence type="ECO:0000256" key="7">
    <source>
        <dbReference type="ARBA" id="ARBA00022898"/>
    </source>
</evidence>
<evidence type="ECO:0000256" key="8">
    <source>
        <dbReference type="ARBA" id="ARBA00047481"/>
    </source>
</evidence>
<dbReference type="Pfam" id="PF00155">
    <property type="entry name" value="Aminotran_1_2"/>
    <property type="match status" value="1"/>
</dbReference>
<dbReference type="EC" id="2.6.1.9" evidence="9"/>
<dbReference type="InterPro" id="IPR005861">
    <property type="entry name" value="HisP_aminotrans"/>
</dbReference>
<reference evidence="11" key="1">
    <citation type="submission" date="2023-07" db="EMBL/GenBank/DDBJ databases">
        <title>Gilvimarinus algae sp. nov., isolated from the surface of Kelp.</title>
        <authorList>
            <person name="Sun Y.Y."/>
            <person name="Gong Y."/>
            <person name="Du Z.J."/>
        </authorList>
    </citation>
    <scope>NUCLEOTIDE SEQUENCE</scope>
    <source>
        <strain evidence="11">SDUM040014</strain>
    </source>
</reference>
<evidence type="ECO:0000256" key="2">
    <source>
        <dbReference type="ARBA" id="ARBA00005011"/>
    </source>
</evidence>
<protein>
    <recommendedName>
        <fullName evidence="9">Histidinol-phosphate aminotransferase</fullName>
        <ecNumber evidence="9">2.6.1.9</ecNumber>
    </recommendedName>
    <alternativeName>
        <fullName evidence="9">Imidazole acetol-phosphate transaminase</fullName>
    </alternativeName>
</protein>
<dbReference type="InterPro" id="IPR015424">
    <property type="entry name" value="PyrdxlP-dep_Trfase"/>
</dbReference>
<comment type="pathway">
    <text evidence="2 9">Amino-acid biosynthesis; L-histidine biosynthesis; L-histidine from 5-phospho-alpha-D-ribose 1-diphosphate: step 7/9.</text>
</comment>
<evidence type="ECO:0000256" key="4">
    <source>
        <dbReference type="ARBA" id="ARBA00011738"/>
    </source>
</evidence>
<dbReference type="PANTHER" id="PTHR43643:SF3">
    <property type="entry name" value="HISTIDINOL-PHOSPHATE AMINOTRANSFERASE"/>
    <property type="match status" value="1"/>
</dbReference>
<comment type="catalytic activity">
    <reaction evidence="8 9">
        <text>L-histidinol phosphate + 2-oxoglutarate = 3-(imidazol-4-yl)-2-oxopropyl phosphate + L-glutamate</text>
        <dbReference type="Rhea" id="RHEA:23744"/>
        <dbReference type="ChEBI" id="CHEBI:16810"/>
        <dbReference type="ChEBI" id="CHEBI:29985"/>
        <dbReference type="ChEBI" id="CHEBI:57766"/>
        <dbReference type="ChEBI" id="CHEBI:57980"/>
        <dbReference type="EC" id="2.6.1.9"/>
    </reaction>
</comment>
<comment type="similarity">
    <text evidence="3 9">Belongs to the class-II pyridoxal-phosphate-dependent aminotransferase family. Histidinol-phosphate aminotransferase subfamily.</text>
</comment>
<keyword evidence="12" id="KW-1185">Reference proteome</keyword>
<feature type="modified residue" description="N6-(pyridoxal phosphate)lysine" evidence="9">
    <location>
        <position position="210"/>
    </location>
</feature>
<evidence type="ECO:0000256" key="5">
    <source>
        <dbReference type="ARBA" id="ARBA00022576"/>
    </source>
</evidence>
<evidence type="ECO:0000259" key="10">
    <source>
        <dbReference type="Pfam" id="PF00155"/>
    </source>
</evidence>
<evidence type="ECO:0000256" key="3">
    <source>
        <dbReference type="ARBA" id="ARBA00007970"/>
    </source>
</evidence>
<keyword evidence="9" id="KW-0368">Histidine biosynthesis</keyword>
<accession>A0ABT8THH6</accession>
<dbReference type="Gene3D" id="3.90.1150.10">
    <property type="entry name" value="Aspartate Aminotransferase, domain 1"/>
    <property type="match status" value="1"/>
</dbReference>
<dbReference type="Proteomes" id="UP001168380">
    <property type="component" value="Unassembled WGS sequence"/>
</dbReference>
<dbReference type="InterPro" id="IPR050106">
    <property type="entry name" value="HistidinolP_aminotransfase"/>
</dbReference>
<dbReference type="GO" id="GO:0004386">
    <property type="term" value="F:helicase activity"/>
    <property type="evidence" value="ECO:0007669"/>
    <property type="project" value="UniProtKB-KW"/>
</dbReference>
<proteinExistence type="inferred from homology"/>
<dbReference type="SUPFAM" id="SSF53383">
    <property type="entry name" value="PLP-dependent transferases"/>
    <property type="match status" value="1"/>
</dbReference>
<keyword evidence="11" id="KW-0547">Nucleotide-binding</keyword>
<evidence type="ECO:0000313" key="12">
    <source>
        <dbReference type="Proteomes" id="UP001168380"/>
    </source>
</evidence>
<dbReference type="InterPro" id="IPR001917">
    <property type="entry name" value="Aminotrans_II_pyridoxalP_BS"/>
</dbReference>
<dbReference type="PROSITE" id="PS00599">
    <property type="entry name" value="AA_TRANSFER_CLASS_2"/>
    <property type="match status" value="1"/>
</dbReference>
<evidence type="ECO:0000256" key="9">
    <source>
        <dbReference type="HAMAP-Rule" id="MF_01023"/>
    </source>
</evidence>
<keyword evidence="9" id="KW-0028">Amino-acid biosynthesis</keyword>
<organism evidence="11 12">
    <name type="scientific">Gilvimarinus algae</name>
    <dbReference type="NCBI Taxonomy" id="3058037"/>
    <lineage>
        <taxon>Bacteria</taxon>
        <taxon>Pseudomonadati</taxon>
        <taxon>Pseudomonadota</taxon>
        <taxon>Gammaproteobacteria</taxon>
        <taxon>Cellvibrionales</taxon>
        <taxon>Cellvibrionaceae</taxon>
        <taxon>Gilvimarinus</taxon>
    </lineage>
</organism>
<dbReference type="GO" id="GO:0004400">
    <property type="term" value="F:histidinol-phosphate transaminase activity"/>
    <property type="evidence" value="ECO:0007669"/>
    <property type="project" value="UniProtKB-EC"/>
</dbReference>
<dbReference type="InterPro" id="IPR015421">
    <property type="entry name" value="PyrdxlP-dep_Trfase_major"/>
</dbReference>
<dbReference type="CDD" id="cd00609">
    <property type="entry name" value="AAT_like"/>
    <property type="match status" value="1"/>
</dbReference>
<comment type="cofactor">
    <cofactor evidence="1 9">
        <name>pyridoxal 5'-phosphate</name>
        <dbReference type="ChEBI" id="CHEBI:597326"/>
    </cofactor>
</comment>
<gene>
    <name evidence="9 11" type="primary">hisC</name>
    <name evidence="11" type="ORF">QWI16_15315</name>
</gene>
<evidence type="ECO:0000256" key="6">
    <source>
        <dbReference type="ARBA" id="ARBA00022679"/>
    </source>
</evidence>
<keyword evidence="11" id="KW-0067">ATP-binding</keyword>
<dbReference type="NCBIfam" id="TIGR01141">
    <property type="entry name" value="hisC"/>
    <property type="match status" value="1"/>
</dbReference>
<feature type="domain" description="Aminotransferase class I/classII large" evidence="10">
    <location>
        <begin position="26"/>
        <end position="348"/>
    </location>
</feature>
<keyword evidence="6 9" id="KW-0808">Transferase</keyword>
<sequence length="354" mass="39664">MTKYWSDVVRTIEPYVPGEQPQVEGLIKLNTNESPYPPSPSVVDVITRSVIQRLRYYPDPNASALRGAIAEYYGVEPDYVFAGNSSDEVLAQTFMAFFQQPEPILYPDITYGFYPVYCELFGIEAKILPLADDFRIDLADYRQSNGGIIFPNPNAPTGLETPLEQIESLLRDNTESLVVVDEAYVDFGARSAVELVSRYDNLLVVQTFSKSRALAGMRVGFAIGQPSLIDALERVKNSFNSYPLDAIAQLAATAAMQDRDYFDECCRKVISTRKETEQGLRERGFEVLPSKANFLLARPPESLSAESLAEALRREKILVRYFNKPRISDYLRISIGSDSDMQALLAALDRIMSS</sequence>
<keyword evidence="5 9" id="KW-0032">Aminotransferase</keyword>
<keyword evidence="7 9" id="KW-0663">Pyridoxal phosphate</keyword>
<dbReference type="RefSeq" id="WP_302714387.1">
    <property type="nucleotide sequence ID" value="NZ_JAULRT010000062.1"/>
</dbReference>
<name>A0ABT8THH6_9GAMM</name>
<dbReference type="InterPro" id="IPR015422">
    <property type="entry name" value="PyrdxlP-dep_Trfase_small"/>
</dbReference>